<organism evidence="1 2">
    <name type="scientific">Macrostomum lignano</name>
    <dbReference type="NCBI Taxonomy" id="282301"/>
    <lineage>
        <taxon>Eukaryota</taxon>
        <taxon>Metazoa</taxon>
        <taxon>Spiralia</taxon>
        <taxon>Lophotrochozoa</taxon>
        <taxon>Platyhelminthes</taxon>
        <taxon>Rhabditophora</taxon>
        <taxon>Macrostomorpha</taxon>
        <taxon>Macrostomida</taxon>
        <taxon>Macrostomidae</taxon>
        <taxon>Macrostomum</taxon>
    </lineage>
</organism>
<sequence>MGCGTAPRGHPRTSPGQLELQTWSAVQRGSRGSASSFGCQWQQQKLLR</sequence>
<dbReference type="Proteomes" id="UP000095280">
    <property type="component" value="Unplaced"/>
</dbReference>
<proteinExistence type="predicted"/>
<keyword evidence="1" id="KW-1185">Reference proteome</keyword>
<dbReference type="WBParaSite" id="maker-uti_cns_0007850-snap-gene-0.6-mRNA-1">
    <property type="protein sequence ID" value="maker-uti_cns_0007850-snap-gene-0.6-mRNA-1"/>
    <property type="gene ID" value="maker-uti_cns_0007850-snap-gene-0.6"/>
</dbReference>
<protein>
    <submittedName>
        <fullName evidence="2">Alternative protein</fullName>
    </submittedName>
</protein>
<evidence type="ECO:0000313" key="1">
    <source>
        <dbReference type="Proteomes" id="UP000095280"/>
    </source>
</evidence>
<name>A0A1I8HTI1_9PLAT</name>
<evidence type="ECO:0000313" key="2">
    <source>
        <dbReference type="WBParaSite" id="maker-uti_cns_0007850-snap-gene-0.6-mRNA-1"/>
    </source>
</evidence>
<dbReference type="AlphaFoldDB" id="A0A1I8HTI1"/>
<accession>A0A1I8HTI1</accession>
<reference evidence="2" key="1">
    <citation type="submission" date="2016-11" db="UniProtKB">
        <authorList>
            <consortium name="WormBaseParasite"/>
        </authorList>
    </citation>
    <scope>IDENTIFICATION</scope>
</reference>